<keyword evidence="3" id="KW-1185">Reference proteome</keyword>
<evidence type="ECO:0000256" key="1">
    <source>
        <dbReference type="SAM" id="MobiDB-lite"/>
    </source>
</evidence>
<dbReference type="EMBL" id="JARBHB010000008">
    <property type="protein sequence ID" value="KAJ8877481.1"/>
    <property type="molecule type" value="Genomic_DNA"/>
</dbReference>
<gene>
    <name evidence="2" type="ORF">PR048_021936</name>
</gene>
<accession>A0ABQ9GZN9</accession>
<sequence length="1122" mass="127387">MFVLSAKCGCFDGGGRLSSKGREPPAATSSKGRSSGRRLLTILPAPCWQIQQWCWPRNKDNDDLLPKNWKHNLEDKGMDTRASDALIAIPAWNRRELETKTEETLRVVEELQRKVKLEFSVQKTYMFMKGSLQKSSVIRFKGMTETEKEKDRFIPHKQFPNKDATSSMNCIPLTRGIRHFMFLAMQSYPTISMYRLFNINEQRYASGPATSVLLSKEMVLDCMTDHKSCSTTEFAIDLLHSGLSSVTNRANRGDPCHRYVCLYDVGDKECPIRLTPTTWPRLHAPRSRLPILCSTLIQTVSYEACRHPSYMWRSDQSTISSTQLVCLIELLHFVRSGDEASVLDSVTLIAQPQMTVASRRTPEPPIVQPTNRTLHRWTFAVANFPSAGHVSRHSSSIAETQPLTHSTTTKLSLSRDPSHYLYSAGLCLENSTHPESRLEKLGQQTPRKFLTYAQKLNTIKVSSARPKLLSCQLAFFGNRYVAIGLTRACNSKYYIDLRRHHITAVLHFHSLARDAKQRARNIMSVTCMKGPDNDGLRYNQSEEKTTGSLTTIEALILGNTERMEESFNLATKQADNGKETRSQRMRQFICDVVQALEFARVTVSRVQREFMEWGKTTASRDNCHVVQHIDDGDRRRTVQLVTADRQSRSPAYGTSTHRASRLNGYRGRGNTSSGPPTHVKNVAWTDESRYILIQPHIIQLDPRVFHELIERRVACFALRNDSWSSWALRITRRSAPVLLEDALACRMRSFFQLPCCGNWLTLTEHEKISAFINRCCAYAAVELNQLILGFHLELYELKIHTPQARGGVAGVKPTRVIEMSMEQRRNERAGKREIPEKTSRPTASSGTKIRSEQANRSATVAPGEAGHQEFNWGGEKDAETTTQAPCKEMTPKDLSEVTMKQRRNVRAGKTKDPRENGRPTASSNKIPTREKIRKLISSKIAKILRVDNNQVANISIFMSRHERLRLTKGRTVTNKMTILSHNQSTGVKIPALLQLMNQQGGRYRTGDLPSAGQTPIIYARCGIKRELRAFNVGISFLNNRMCDTVQEPILKSNKWRPRQKKNVNIVIKSALGTLHLCNVYAQRYVFWVPQILYFHKFVKFSLLSFLCHSSPAQPICSCEARL</sequence>
<feature type="region of interest" description="Disordered" evidence="1">
    <location>
        <begin position="642"/>
        <end position="679"/>
    </location>
</feature>
<proteinExistence type="predicted"/>
<dbReference type="Proteomes" id="UP001159363">
    <property type="component" value="Chromosome 7"/>
</dbReference>
<feature type="compositionally biased region" description="Polar residues" evidence="1">
    <location>
        <begin position="648"/>
        <end position="657"/>
    </location>
</feature>
<reference evidence="2 3" key="1">
    <citation type="submission" date="2023-02" db="EMBL/GenBank/DDBJ databases">
        <title>LHISI_Scaffold_Assembly.</title>
        <authorList>
            <person name="Stuart O.P."/>
            <person name="Cleave R."/>
            <person name="Magrath M.J.L."/>
            <person name="Mikheyev A.S."/>
        </authorList>
    </citation>
    <scope>NUCLEOTIDE SEQUENCE [LARGE SCALE GENOMIC DNA]</scope>
    <source>
        <strain evidence="2">Daus_M_001</strain>
        <tissue evidence="2">Leg muscle</tissue>
    </source>
</reference>
<evidence type="ECO:0000313" key="3">
    <source>
        <dbReference type="Proteomes" id="UP001159363"/>
    </source>
</evidence>
<evidence type="ECO:0000313" key="2">
    <source>
        <dbReference type="EMBL" id="KAJ8877481.1"/>
    </source>
</evidence>
<feature type="region of interest" description="Disordered" evidence="1">
    <location>
        <begin position="821"/>
        <end position="924"/>
    </location>
</feature>
<comment type="caution">
    <text evidence="2">The sequence shown here is derived from an EMBL/GenBank/DDBJ whole genome shotgun (WGS) entry which is preliminary data.</text>
</comment>
<protein>
    <submittedName>
        <fullName evidence="2">Uncharacterized protein</fullName>
    </submittedName>
</protein>
<name>A0ABQ9GZN9_9NEOP</name>
<feature type="compositionally biased region" description="Basic and acidic residues" evidence="1">
    <location>
        <begin position="821"/>
        <end position="839"/>
    </location>
</feature>
<organism evidence="2 3">
    <name type="scientific">Dryococelus australis</name>
    <dbReference type="NCBI Taxonomy" id="614101"/>
    <lineage>
        <taxon>Eukaryota</taxon>
        <taxon>Metazoa</taxon>
        <taxon>Ecdysozoa</taxon>
        <taxon>Arthropoda</taxon>
        <taxon>Hexapoda</taxon>
        <taxon>Insecta</taxon>
        <taxon>Pterygota</taxon>
        <taxon>Neoptera</taxon>
        <taxon>Polyneoptera</taxon>
        <taxon>Phasmatodea</taxon>
        <taxon>Verophasmatodea</taxon>
        <taxon>Anareolatae</taxon>
        <taxon>Phasmatidae</taxon>
        <taxon>Eurycanthinae</taxon>
        <taxon>Dryococelus</taxon>
    </lineage>
</organism>
<feature type="compositionally biased region" description="Polar residues" evidence="1">
    <location>
        <begin position="840"/>
        <end position="858"/>
    </location>
</feature>